<comment type="function">
    <text evidence="9">Required for the maintenance of the structure of the mitochondrial inner membrane. Involved in mitochondrial morphology. Causes growth arrest when highly overexpressed.</text>
</comment>
<dbReference type="Pfam" id="PF05546">
    <property type="entry name" value="She9_MDM33"/>
    <property type="match status" value="1"/>
</dbReference>
<evidence type="ECO:0000256" key="5">
    <source>
        <dbReference type="ARBA" id="ARBA00022989"/>
    </source>
</evidence>
<evidence type="ECO:0000313" key="13">
    <source>
        <dbReference type="EMBL" id="KAK4222268.1"/>
    </source>
</evidence>
<keyword evidence="2 10" id="KW-0812">Transmembrane</keyword>
<name>A0AAN6YPU3_9PEZI</name>
<evidence type="ECO:0000256" key="9">
    <source>
        <dbReference type="ARBA" id="ARBA00024807"/>
    </source>
</evidence>
<reference evidence="13" key="2">
    <citation type="submission" date="2023-05" db="EMBL/GenBank/DDBJ databases">
        <authorList>
            <consortium name="Lawrence Berkeley National Laboratory"/>
            <person name="Steindorff A."/>
            <person name="Hensen N."/>
            <person name="Bonometti L."/>
            <person name="Westerberg I."/>
            <person name="Brannstrom I.O."/>
            <person name="Guillou S."/>
            <person name="Cros-Aarteil S."/>
            <person name="Calhoun S."/>
            <person name="Haridas S."/>
            <person name="Kuo A."/>
            <person name="Mondo S."/>
            <person name="Pangilinan J."/>
            <person name="Riley R."/>
            <person name="Labutti K."/>
            <person name="Andreopoulos B."/>
            <person name="Lipzen A."/>
            <person name="Chen C."/>
            <person name="Yanf M."/>
            <person name="Daum C."/>
            <person name="Ng V."/>
            <person name="Clum A."/>
            <person name="Ohm R."/>
            <person name="Martin F."/>
            <person name="Silar P."/>
            <person name="Natvig D."/>
            <person name="Lalanne C."/>
            <person name="Gautier V."/>
            <person name="Ament-Velasquez S.L."/>
            <person name="Kruys A."/>
            <person name="Hutchinson M.I."/>
            <person name="Powell A.J."/>
            <person name="Barry K."/>
            <person name="Miller A.N."/>
            <person name="Grigoriev I.V."/>
            <person name="Debuchy R."/>
            <person name="Gladieux P."/>
            <person name="Thoren M.H."/>
            <person name="Johannesson H."/>
        </authorList>
    </citation>
    <scope>NUCLEOTIDE SEQUENCE</scope>
    <source>
        <strain evidence="13">CBS 990.96</strain>
    </source>
</reference>
<feature type="coiled-coil region" evidence="11">
    <location>
        <begin position="274"/>
        <end position="301"/>
    </location>
</feature>
<evidence type="ECO:0000256" key="8">
    <source>
        <dbReference type="ARBA" id="ARBA00023136"/>
    </source>
</evidence>
<gene>
    <name evidence="13" type="ORF">QBC38DRAFT_87754</name>
</gene>
<feature type="compositionally biased region" description="Pro residues" evidence="12">
    <location>
        <begin position="52"/>
        <end position="63"/>
    </location>
</feature>
<protein>
    <recommendedName>
        <fullName evidence="10">Sensitive to high expression protein 9, mitochondrial</fullName>
    </recommendedName>
</protein>
<feature type="coiled-coil region" evidence="11">
    <location>
        <begin position="207"/>
        <end position="248"/>
    </location>
</feature>
<evidence type="ECO:0000256" key="7">
    <source>
        <dbReference type="ARBA" id="ARBA00023128"/>
    </source>
</evidence>
<reference evidence="13" key="1">
    <citation type="journal article" date="2023" name="Mol. Phylogenet. Evol.">
        <title>Genome-scale phylogeny and comparative genomics of the fungal order Sordariales.</title>
        <authorList>
            <person name="Hensen N."/>
            <person name="Bonometti L."/>
            <person name="Westerberg I."/>
            <person name="Brannstrom I.O."/>
            <person name="Guillou S."/>
            <person name="Cros-Aarteil S."/>
            <person name="Calhoun S."/>
            <person name="Haridas S."/>
            <person name="Kuo A."/>
            <person name="Mondo S."/>
            <person name="Pangilinan J."/>
            <person name="Riley R."/>
            <person name="LaButti K."/>
            <person name="Andreopoulos B."/>
            <person name="Lipzen A."/>
            <person name="Chen C."/>
            <person name="Yan M."/>
            <person name="Daum C."/>
            <person name="Ng V."/>
            <person name="Clum A."/>
            <person name="Steindorff A."/>
            <person name="Ohm R.A."/>
            <person name="Martin F."/>
            <person name="Silar P."/>
            <person name="Natvig D.O."/>
            <person name="Lalanne C."/>
            <person name="Gautier V."/>
            <person name="Ament-Velasquez S.L."/>
            <person name="Kruys A."/>
            <person name="Hutchinson M.I."/>
            <person name="Powell A.J."/>
            <person name="Barry K."/>
            <person name="Miller A.N."/>
            <person name="Grigoriev I.V."/>
            <person name="Debuchy R."/>
            <person name="Gladieux P."/>
            <person name="Hiltunen Thoren M."/>
            <person name="Johannesson H."/>
        </authorList>
    </citation>
    <scope>NUCLEOTIDE SEQUENCE</scope>
    <source>
        <strain evidence="13">CBS 990.96</strain>
    </source>
</reference>
<evidence type="ECO:0000313" key="14">
    <source>
        <dbReference type="Proteomes" id="UP001301958"/>
    </source>
</evidence>
<dbReference type="PANTHER" id="PTHR31961:SF3">
    <property type="entry name" value="SENSITIVE TO HIGH EXPRESSION PROTEIN 9, MITOCHONDRIAL"/>
    <property type="match status" value="1"/>
</dbReference>
<evidence type="ECO:0000256" key="4">
    <source>
        <dbReference type="ARBA" id="ARBA00022946"/>
    </source>
</evidence>
<feature type="compositionally biased region" description="Low complexity" evidence="12">
    <location>
        <begin position="126"/>
        <end position="159"/>
    </location>
</feature>
<keyword evidence="14" id="KW-1185">Reference proteome</keyword>
<dbReference type="GO" id="GO:0007007">
    <property type="term" value="P:inner mitochondrial membrane organization"/>
    <property type="evidence" value="ECO:0007669"/>
    <property type="project" value="TreeGrafter"/>
</dbReference>
<dbReference type="EMBL" id="MU865481">
    <property type="protein sequence ID" value="KAK4222268.1"/>
    <property type="molecule type" value="Genomic_DNA"/>
</dbReference>
<proteinExistence type="inferred from homology"/>
<dbReference type="InterPro" id="IPR008839">
    <property type="entry name" value="MDM33_fungi"/>
</dbReference>
<comment type="subcellular location">
    <subcellularLocation>
        <location evidence="10">Mitochondrion inner membrane</location>
        <topology evidence="10">Multi-pass membrane protein</topology>
    </subcellularLocation>
</comment>
<feature type="region of interest" description="Disordered" evidence="12">
    <location>
        <begin position="50"/>
        <end position="173"/>
    </location>
</feature>
<feature type="compositionally biased region" description="Pro residues" evidence="12">
    <location>
        <begin position="100"/>
        <end position="114"/>
    </location>
</feature>
<evidence type="ECO:0000256" key="11">
    <source>
        <dbReference type="SAM" id="Coils"/>
    </source>
</evidence>
<dbReference type="GO" id="GO:0005743">
    <property type="term" value="C:mitochondrial inner membrane"/>
    <property type="evidence" value="ECO:0007669"/>
    <property type="project" value="UniProtKB-SubCell"/>
</dbReference>
<keyword evidence="3 10" id="KW-0999">Mitochondrion inner membrane</keyword>
<comment type="caution">
    <text evidence="13">The sequence shown here is derived from an EMBL/GenBank/DDBJ whole genome shotgun (WGS) entry which is preliminary data.</text>
</comment>
<keyword evidence="8 10" id="KW-0472">Membrane</keyword>
<evidence type="ECO:0000256" key="6">
    <source>
        <dbReference type="ARBA" id="ARBA00023054"/>
    </source>
</evidence>
<dbReference type="AlphaFoldDB" id="A0AAN6YPU3"/>
<evidence type="ECO:0000256" key="3">
    <source>
        <dbReference type="ARBA" id="ARBA00022792"/>
    </source>
</evidence>
<sequence length="499" mass="56162">MSPQAVLRLAVRPLRGAIIDHLAPRKLSSPACYRRGINVGIYAHSQFFSTARPPPRYPRPPASPQSSTEETTSNNTVIELGPPPSDPAPEPKSQDAPSSTTPPLPEEPQQPKPSPTEDVDASFSAENPSSEPSTSPEEPTPSSSEPPSSEPSSPDSNPSKPTGELPSVTDSRRTRLSTRFSTLMDNFQSRVLVATQTINDLTGYSAIEAIKARNHELEQQHSAAQTRLREARQTYKSLTQHRASTQREVTTLLARKDTWNPTDLERFTSLYRMDHELEAQVANASSELTEAETEESKLSADLNAGILRRYHEEQIWSDRIRRQSTWGTWGLMGVNFFLFVLLQFVAEPWRRKRMIKGIAESEKGIIEEVRQELSDVRLALETANTLREQERESYRIQQQEQQQQAFPLEQNPAEPIPEQHQTHQVPVYEYDLPKKPWKEMLQEYWEDPTLLKEDLADLYSDRRITLQVRDLSVIALEGAAAGAAVAAAVTIMLVRLSRS</sequence>
<evidence type="ECO:0000256" key="2">
    <source>
        <dbReference type="ARBA" id="ARBA00022692"/>
    </source>
</evidence>
<keyword evidence="6 11" id="KW-0175">Coiled coil</keyword>
<keyword evidence="7 10" id="KW-0496">Mitochondrion</keyword>
<accession>A0AAN6YPU3</accession>
<keyword evidence="5 10" id="KW-1133">Transmembrane helix</keyword>
<evidence type="ECO:0000256" key="1">
    <source>
        <dbReference type="ARBA" id="ARBA00007472"/>
    </source>
</evidence>
<comment type="subunit">
    <text evidence="10">Homooligomer.</text>
</comment>
<dbReference type="Proteomes" id="UP001301958">
    <property type="component" value="Unassembled WGS sequence"/>
</dbReference>
<feature type="transmembrane region" description="Helical" evidence="10">
    <location>
        <begin position="471"/>
        <end position="494"/>
    </location>
</feature>
<organism evidence="13 14">
    <name type="scientific">Podospora fimiseda</name>
    <dbReference type="NCBI Taxonomy" id="252190"/>
    <lineage>
        <taxon>Eukaryota</taxon>
        <taxon>Fungi</taxon>
        <taxon>Dikarya</taxon>
        <taxon>Ascomycota</taxon>
        <taxon>Pezizomycotina</taxon>
        <taxon>Sordariomycetes</taxon>
        <taxon>Sordariomycetidae</taxon>
        <taxon>Sordariales</taxon>
        <taxon>Podosporaceae</taxon>
        <taxon>Podospora</taxon>
    </lineage>
</organism>
<comment type="similarity">
    <text evidence="1 10">Belongs to the SHE9 family.</text>
</comment>
<dbReference type="PANTHER" id="PTHR31961">
    <property type="entry name" value="SENSITIVE TO HIGH EXPRESSION PROTEIN 9, MITOCHONDRIAL"/>
    <property type="match status" value="1"/>
</dbReference>
<feature type="transmembrane region" description="Helical" evidence="10">
    <location>
        <begin position="326"/>
        <end position="346"/>
    </location>
</feature>
<evidence type="ECO:0000256" key="12">
    <source>
        <dbReference type="SAM" id="MobiDB-lite"/>
    </source>
</evidence>
<evidence type="ECO:0000256" key="10">
    <source>
        <dbReference type="RuleBase" id="RU364128"/>
    </source>
</evidence>
<feature type="compositionally biased region" description="Pro residues" evidence="12">
    <location>
        <begin position="81"/>
        <end position="90"/>
    </location>
</feature>
<keyword evidence="4 10" id="KW-0809">Transit peptide</keyword>
<feature type="compositionally biased region" description="Low complexity" evidence="12">
    <location>
        <begin position="64"/>
        <end position="76"/>
    </location>
</feature>